<dbReference type="EMBL" id="KV448135">
    <property type="protein sequence ID" value="OAX43613.1"/>
    <property type="molecule type" value="Genomic_DNA"/>
</dbReference>
<dbReference type="InParanoid" id="A0A1B7NFF2"/>
<protein>
    <submittedName>
        <fullName evidence="1">Uncharacterized protein</fullName>
    </submittedName>
</protein>
<sequence>MHVGCVHHLTRFLPRQLCLVQHPNPFLISCHRTNLLFPTHSYAINPVERPIPAKPTRAVHRLELYARADLVHAWAYALIKTASVLSSSYRVLISTSRCYIYRRLHRTTPRLTRIGARTRKSQRPVALLSFIILQPRALFQGVHFWVRSTHQSTSSELPAVMQLSPTSALSCPMTSMC</sequence>
<dbReference type="Proteomes" id="UP000092154">
    <property type="component" value="Unassembled WGS sequence"/>
</dbReference>
<dbReference type="AlphaFoldDB" id="A0A1B7NFF2"/>
<gene>
    <name evidence="1" type="ORF">K503DRAFT_107728</name>
</gene>
<organism evidence="1 2">
    <name type="scientific">Rhizopogon vinicolor AM-OR11-026</name>
    <dbReference type="NCBI Taxonomy" id="1314800"/>
    <lineage>
        <taxon>Eukaryota</taxon>
        <taxon>Fungi</taxon>
        <taxon>Dikarya</taxon>
        <taxon>Basidiomycota</taxon>
        <taxon>Agaricomycotina</taxon>
        <taxon>Agaricomycetes</taxon>
        <taxon>Agaricomycetidae</taxon>
        <taxon>Boletales</taxon>
        <taxon>Suillineae</taxon>
        <taxon>Rhizopogonaceae</taxon>
        <taxon>Rhizopogon</taxon>
    </lineage>
</organism>
<proteinExistence type="predicted"/>
<evidence type="ECO:0000313" key="2">
    <source>
        <dbReference type="Proteomes" id="UP000092154"/>
    </source>
</evidence>
<reference evidence="1 2" key="1">
    <citation type="submission" date="2016-06" db="EMBL/GenBank/DDBJ databases">
        <title>Comparative genomics of the ectomycorrhizal sister species Rhizopogon vinicolor and Rhizopogon vesiculosus (Basidiomycota: Boletales) reveals a divergence of the mating type B locus.</title>
        <authorList>
            <consortium name="DOE Joint Genome Institute"/>
            <person name="Mujic A.B."/>
            <person name="Kuo A."/>
            <person name="Tritt A."/>
            <person name="Lipzen A."/>
            <person name="Chen C."/>
            <person name="Johnson J."/>
            <person name="Sharma A."/>
            <person name="Barry K."/>
            <person name="Grigoriev I.V."/>
            <person name="Spatafora J.W."/>
        </authorList>
    </citation>
    <scope>NUCLEOTIDE SEQUENCE [LARGE SCALE GENOMIC DNA]</scope>
    <source>
        <strain evidence="1 2">AM-OR11-026</strain>
    </source>
</reference>
<keyword evidence="2" id="KW-1185">Reference proteome</keyword>
<accession>A0A1B7NFF2</accession>
<evidence type="ECO:0000313" key="1">
    <source>
        <dbReference type="EMBL" id="OAX43613.1"/>
    </source>
</evidence>
<name>A0A1B7NFF2_9AGAM</name>